<keyword evidence="1" id="KW-0472">Membrane</keyword>
<keyword evidence="3" id="KW-1185">Reference proteome</keyword>
<name>A0A1B7TH83_9ASCO</name>
<dbReference type="EMBL" id="LXPE01000005">
    <property type="protein sequence ID" value="OBA28100.1"/>
    <property type="molecule type" value="Genomic_DNA"/>
</dbReference>
<reference evidence="3" key="1">
    <citation type="journal article" date="2016" name="Proc. Natl. Acad. Sci. U.S.A.">
        <title>Comparative genomics of biotechnologically important yeasts.</title>
        <authorList>
            <person name="Riley R."/>
            <person name="Haridas S."/>
            <person name="Wolfe K.H."/>
            <person name="Lopes M.R."/>
            <person name="Hittinger C.T."/>
            <person name="Goeker M."/>
            <person name="Salamov A.A."/>
            <person name="Wisecaver J.H."/>
            <person name="Long T.M."/>
            <person name="Calvey C.H."/>
            <person name="Aerts A.L."/>
            <person name="Barry K.W."/>
            <person name="Choi C."/>
            <person name="Clum A."/>
            <person name="Coughlan A.Y."/>
            <person name="Deshpande S."/>
            <person name="Douglass A.P."/>
            <person name="Hanson S.J."/>
            <person name="Klenk H.-P."/>
            <person name="LaButti K.M."/>
            <person name="Lapidus A."/>
            <person name="Lindquist E.A."/>
            <person name="Lipzen A.M."/>
            <person name="Meier-Kolthoff J.P."/>
            <person name="Ohm R.A."/>
            <person name="Otillar R.P."/>
            <person name="Pangilinan J.L."/>
            <person name="Peng Y."/>
            <person name="Rokas A."/>
            <person name="Rosa C.A."/>
            <person name="Scheuner C."/>
            <person name="Sibirny A.A."/>
            <person name="Slot J.C."/>
            <person name="Stielow J.B."/>
            <person name="Sun H."/>
            <person name="Kurtzman C.P."/>
            <person name="Blackwell M."/>
            <person name="Grigoriev I.V."/>
            <person name="Jeffries T.W."/>
        </authorList>
    </citation>
    <scope>NUCLEOTIDE SEQUENCE [LARGE SCALE GENOMIC DNA]</scope>
    <source>
        <strain evidence="3">NRRL Y-1626</strain>
    </source>
</reference>
<organism evidence="2 3">
    <name type="scientific">Hanseniaspora valbyensis NRRL Y-1626</name>
    <dbReference type="NCBI Taxonomy" id="766949"/>
    <lineage>
        <taxon>Eukaryota</taxon>
        <taxon>Fungi</taxon>
        <taxon>Dikarya</taxon>
        <taxon>Ascomycota</taxon>
        <taxon>Saccharomycotina</taxon>
        <taxon>Saccharomycetes</taxon>
        <taxon>Saccharomycodales</taxon>
        <taxon>Saccharomycodaceae</taxon>
        <taxon>Hanseniaspora</taxon>
    </lineage>
</organism>
<gene>
    <name evidence="2" type="ORF">HANVADRAFT_55265</name>
</gene>
<protein>
    <submittedName>
        <fullName evidence="2">Uncharacterized protein</fullName>
    </submittedName>
</protein>
<sequence>MFMSYAKLPIWARTGVAASFGIANGFIISRCLIRYQAKNTMIARAAHKERMRI</sequence>
<dbReference type="Proteomes" id="UP000092321">
    <property type="component" value="Unassembled WGS sequence"/>
</dbReference>
<keyword evidence="1" id="KW-0812">Transmembrane</keyword>
<evidence type="ECO:0000313" key="3">
    <source>
        <dbReference type="Proteomes" id="UP000092321"/>
    </source>
</evidence>
<keyword evidence="1" id="KW-1133">Transmembrane helix</keyword>
<accession>A0A1B7TH83</accession>
<dbReference type="AlphaFoldDB" id="A0A1B7TH83"/>
<feature type="transmembrane region" description="Helical" evidence="1">
    <location>
        <begin position="12"/>
        <end position="33"/>
    </location>
</feature>
<evidence type="ECO:0000313" key="2">
    <source>
        <dbReference type="EMBL" id="OBA28100.1"/>
    </source>
</evidence>
<evidence type="ECO:0000256" key="1">
    <source>
        <dbReference type="SAM" id="Phobius"/>
    </source>
</evidence>
<comment type="caution">
    <text evidence="2">The sequence shown here is derived from an EMBL/GenBank/DDBJ whole genome shotgun (WGS) entry which is preliminary data.</text>
</comment>
<proteinExistence type="predicted"/>